<dbReference type="InParanoid" id="D8QT04"/>
<organism evidence="7">
    <name type="scientific">Selaginella moellendorffii</name>
    <name type="common">Spikemoss</name>
    <dbReference type="NCBI Taxonomy" id="88036"/>
    <lineage>
        <taxon>Eukaryota</taxon>
        <taxon>Viridiplantae</taxon>
        <taxon>Streptophyta</taxon>
        <taxon>Embryophyta</taxon>
        <taxon>Tracheophyta</taxon>
        <taxon>Lycopodiopsida</taxon>
        <taxon>Selaginellales</taxon>
        <taxon>Selaginellaceae</taxon>
        <taxon>Selaginella</taxon>
    </lineage>
</organism>
<dbReference type="Gene3D" id="3.20.20.80">
    <property type="entry name" value="Glycosidases"/>
    <property type="match status" value="1"/>
</dbReference>
<dbReference type="STRING" id="88036.D8QT04"/>
<evidence type="ECO:0000256" key="5">
    <source>
        <dbReference type="SAM" id="SignalP"/>
    </source>
</evidence>
<feature type="signal peptide" evidence="5">
    <location>
        <begin position="1"/>
        <end position="27"/>
    </location>
</feature>
<keyword evidence="3" id="KW-0326">Glycosidase</keyword>
<dbReference type="KEGG" id="smo:SELMODRAFT_76748"/>
<sequence length="526" mass="59207">MRSIGSILARLLVCGFLIFGDGSLSDGARVAPLLRVSDGILLQDGISSQERLGRCDFPQGFVFGVSSSAYQYEGAAAEGGRQPSIWDTFSHTQGKIQDGTTGDLANDQYHRFREDVGLIKNMGMDAYRFSISWSRFFIDGSVNVEGQAYYNALIDELLSAGIEPYVTLNHFDLPQALDGSNGGWLNSSIVDIFAAYAEACFDAFGDRVKTWITFNEPQLFSLKAYSEGSHAPGRCSSCSNGNSLTEPYIVGHNMLLSHAAAVRIYKHKFQARQGGKIGITLNSYWFEPFSNSKMDIEASKRSLDFELGWYVSPLTSGNYPERMRTRLGPRLPVFTEEQRQAVKSSIDFLGLNHYTTRYVQDMPAVTPANTANGDSQVLQLVARNGVEIGPKSASSWLYIVPWGIEKLLLYVKDHYNPPEIIITENGMDEANDPSAPLEQSLQDHNRIKFYQSYLKYLLQAVKKGVNVRGYLAWTLLDDFEWRFGYMQRFGLHFVDFKDNMRRYPKLSSLWFKQMLKDRNCESKSAL</sequence>
<gene>
    <name evidence="6" type="ORF">SELMODRAFT_76748</name>
</gene>
<dbReference type="InterPro" id="IPR017853">
    <property type="entry name" value="GH"/>
</dbReference>
<dbReference type="FunFam" id="3.20.20.80:FF:000020">
    <property type="entry name" value="Beta-glucosidase 12"/>
    <property type="match status" value="1"/>
</dbReference>
<evidence type="ECO:0000313" key="7">
    <source>
        <dbReference type="Proteomes" id="UP000001514"/>
    </source>
</evidence>
<dbReference type="GO" id="GO:0005975">
    <property type="term" value="P:carbohydrate metabolic process"/>
    <property type="evidence" value="ECO:0007669"/>
    <property type="project" value="InterPro"/>
</dbReference>
<evidence type="ECO:0000256" key="3">
    <source>
        <dbReference type="ARBA" id="ARBA00023295"/>
    </source>
</evidence>
<evidence type="ECO:0008006" key="8">
    <source>
        <dbReference type="Google" id="ProtNLM"/>
    </source>
</evidence>
<dbReference type="HOGENOM" id="CLU_001859_1_0_1"/>
<dbReference type="SUPFAM" id="SSF51445">
    <property type="entry name" value="(Trans)glycosidases"/>
    <property type="match status" value="1"/>
</dbReference>
<comment type="similarity">
    <text evidence="1 4">Belongs to the glycosyl hydrolase 1 family.</text>
</comment>
<protein>
    <recommendedName>
        <fullName evidence="8">Beta-glucosidase</fullName>
    </recommendedName>
</protein>
<reference evidence="6 7" key="1">
    <citation type="journal article" date="2011" name="Science">
        <title>The Selaginella genome identifies genetic changes associated with the evolution of vascular plants.</title>
        <authorList>
            <person name="Banks J.A."/>
            <person name="Nishiyama T."/>
            <person name="Hasebe M."/>
            <person name="Bowman J.L."/>
            <person name="Gribskov M."/>
            <person name="dePamphilis C."/>
            <person name="Albert V.A."/>
            <person name="Aono N."/>
            <person name="Aoyama T."/>
            <person name="Ambrose B.A."/>
            <person name="Ashton N.W."/>
            <person name="Axtell M.J."/>
            <person name="Barker E."/>
            <person name="Barker M.S."/>
            <person name="Bennetzen J.L."/>
            <person name="Bonawitz N.D."/>
            <person name="Chapple C."/>
            <person name="Cheng C."/>
            <person name="Correa L.G."/>
            <person name="Dacre M."/>
            <person name="DeBarry J."/>
            <person name="Dreyer I."/>
            <person name="Elias M."/>
            <person name="Engstrom E.M."/>
            <person name="Estelle M."/>
            <person name="Feng L."/>
            <person name="Finet C."/>
            <person name="Floyd S.K."/>
            <person name="Frommer W.B."/>
            <person name="Fujita T."/>
            <person name="Gramzow L."/>
            <person name="Gutensohn M."/>
            <person name="Harholt J."/>
            <person name="Hattori M."/>
            <person name="Heyl A."/>
            <person name="Hirai T."/>
            <person name="Hiwatashi Y."/>
            <person name="Ishikawa M."/>
            <person name="Iwata M."/>
            <person name="Karol K.G."/>
            <person name="Koehler B."/>
            <person name="Kolukisaoglu U."/>
            <person name="Kubo M."/>
            <person name="Kurata T."/>
            <person name="Lalonde S."/>
            <person name="Li K."/>
            <person name="Li Y."/>
            <person name="Litt A."/>
            <person name="Lyons E."/>
            <person name="Manning G."/>
            <person name="Maruyama T."/>
            <person name="Michael T.P."/>
            <person name="Mikami K."/>
            <person name="Miyazaki S."/>
            <person name="Morinaga S."/>
            <person name="Murata T."/>
            <person name="Mueller-Roeber B."/>
            <person name="Nelson D.R."/>
            <person name="Obara M."/>
            <person name="Oguri Y."/>
            <person name="Olmstead R.G."/>
            <person name="Onodera N."/>
            <person name="Petersen B.L."/>
            <person name="Pils B."/>
            <person name="Prigge M."/>
            <person name="Rensing S.A."/>
            <person name="Riano-Pachon D.M."/>
            <person name="Roberts A.W."/>
            <person name="Sato Y."/>
            <person name="Scheller H.V."/>
            <person name="Schulz B."/>
            <person name="Schulz C."/>
            <person name="Shakirov E.V."/>
            <person name="Shibagaki N."/>
            <person name="Shinohara N."/>
            <person name="Shippen D.E."/>
            <person name="Soerensen I."/>
            <person name="Sotooka R."/>
            <person name="Sugimoto N."/>
            <person name="Sugita M."/>
            <person name="Sumikawa N."/>
            <person name="Tanurdzic M."/>
            <person name="Theissen G."/>
            <person name="Ulvskov P."/>
            <person name="Wakazuki S."/>
            <person name="Weng J.K."/>
            <person name="Willats W.W."/>
            <person name="Wipf D."/>
            <person name="Wolf P.G."/>
            <person name="Yang L."/>
            <person name="Zimmer A.D."/>
            <person name="Zhu Q."/>
            <person name="Mitros T."/>
            <person name="Hellsten U."/>
            <person name="Loque D."/>
            <person name="Otillar R."/>
            <person name="Salamov A."/>
            <person name="Schmutz J."/>
            <person name="Shapiro H."/>
            <person name="Lindquist E."/>
            <person name="Lucas S."/>
            <person name="Rokhsar D."/>
            <person name="Grigoriev I.V."/>
        </authorList>
    </citation>
    <scope>NUCLEOTIDE SEQUENCE [LARGE SCALE GENOMIC DNA]</scope>
</reference>
<accession>D8QT04</accession>
<dbReference type="PANTHER" id="PTHR10353:SF36">
    <property type="entry name" value="LP05116P"/>
    <property type="match status" value="1"/>
</dbReference>
<dbReference type="PANTHER" id="PTHR10353">
    <property type="entry name" value="GLYCOSYL HYDROLASE"/>
    <property type="match status" value="1"/>
</dbReference>
<evidence type="ECO:0000313" key="6">
    <source>
        <dbReference type="EMBL" id="EFJ37030.1"/>
    </source>
</evidence>
<keyword evidence="7" id="KW-1185">Reference proteome</keyword>
<name>D8QT04_SELML</name>
<feature type="chain" id="PRO_5003121143" description="Beta-glucosidase" evidence="5">
    <location>
        <begin position="28"/>
        <end position="526"/>
    </location>
</feature>
<dbReference type="eggNOG" id="KOG0626">
    <property type="taxonomic scope" value="Eukaryota"/>
</dbReference>
<dbReference type="OMA" id="WEDMSIS"/>
<dbReference type="InterPro" id="IPR001360">
    <property type="entry name" value="Glyco_hydro_1"/>
</dbReference>
<evidence type="ECO:0000256" key="4">
    <source>
        <dbReference type="RuleBase" id="RU003690"/>
    </source>
</evidence>
<dbReference type="EMBL" id="GL377566">
    <property type="protein sequence ID" value="EFJ37030.1"/>
    <property type="molecule type" value="Genomic_DNA"/>
</dbReference>
<dbReference type="Gramene" id="EFJ37030">
    <property type="protein sequence ID" value="EFJ37030"/>
    <property type="gene ID" value="SELMODRAFT_76748"/>
</dbReference>
<evidence type="ECO:0000256" key="2">
    <source>
        <dbReference type="ARBA" id="ARBA00022801"/>
    </source>
</evidence>
<keyword evidence="5" id="KW-0732">Signal</keyword>
<evidence type="ECO:0000256" key="1">
    <source>
        <dbReference type="ARBA" id="ARBA00010838"/>
    </source>
</evidence>
<dbReference type="Pfam" id="PF00232">
    <property type="entry name" value="Glyco_hydro_1"/>
    <property type="match status" value="1"/>
</dbReference>
<dbReference type="PROSITE" id="PS00653">
    <property type="entry name" value="GLYCOSYL_HYDROL_F1_2"/>
    <property type="match status" value="1"/>
</dbReference>
<dbReference type="InterPro" id="IPR033132">
    <property type="entry name" value="GH_1_N_CS"/>
</dbReference>
<dbReference type="Proteomes" id="UP000001514">
    <property type="component" value="Unassembled WGS sequence"/>
</dbReference>
<dbReference type="PRINTS" id="PR00131">
    <property type="entry name" value="GLHYDRLASE1"/>
</dbReference>
<keyword evidence="2" id="KW-0378">Hydrolase</keyword>
<proteinExistence type="inferred from homology"/>
<dbReference type="AlphaFoldDB" id="D8QT04"/>
<dbReference type="GO" id="GO:0008422">
    <property type="term" value="F:beta-glucosidase activity"/>
    <property type="evidence" value="ECO:0000318"/>
    <property type="project" value="GO_Central"/>
</dbReference>